<feature type="transmembrane region" description="Helical" evidence="1">
    <location>
        <begin position="21"/>
        <end position="54"/>
    </location>
</feature>
<accession>A0A1I5ZNY4</accession>
<feature type="transmembrane region" description="Helical" evidence="1">
    <location>
        <begin position="368"/>
        <end position="395"/>
    </location>
</feature>
<evidence type="ECO:0000313" key="2">
    <source>
        <dbReference type="EMBL" id="SFQ58196.1"/>
    </source>
</evidence>
<keyword evidence="1" id="KW-0472">Membrane</keyword>
<keyword evidence="3" id="KW-1185">Reference proteome</keyword>
<feature type="transmembrane region" description="Helical" evidence="1">
    <location>
        <begin position="332"/>
        <end position="356"/>
    </location>
</feature>
<reference evidence="3" key="1">
    <citation type="submission" date="2016-10" db="EMBL/GenBank/DDBJ databases">
        <authorList>
            <person name="Varghese N."/>
            <person name="Submissions S."/>
        </authorList>
    </citation>
    <scope>NUCLEOTIDE SEQUENCE [LARGE SCALE GENOMIC DNA]</scope>
    <source>
        <strain evidence="3">JCM 10271</strain>
    </source>
</reference>
<feature type="transmembrane region" description="Helical" evidence="1">
    <location>
        <begin position="135"/>
        <end position="158"/>
    </location>
</feature>
<dbReference type="STRING" id="93684.SAMN05421853_11154"/>
<feature type="transmembrane region" description="Helical" evidence="1">
    <location>
        <begin position="416"/>
        <end position="445"/>
    </location>
</feature>
<keyword evidence="1" id="KW-1133">Transmembrane helix</keyword>
<feature type="transmembrane region" description="Helical" evidence="1">
    <location>
        <begin position="221"/>
        <end position="239"/>
    </location>
</feature>
<dbReference type="EMBL" id="FOXV01000011">
    <property type="protein sequence ID" value="SFQ58196.1"/>
    <property type="molecule type" value="Genomic_DNA"/>
</dbReference>
<evidence type="ECO:0008006" key="4">
    <source>
        <dbReference type="Google" id="ProtNLM"/>
    </source>
</evidence>
<evidence type="ECO:0000256" key="1">
    <source>
        <dbReference type="SAM" id="Phobius"/>
    </source>
</evidence>
<sequence>MSQASGDGAAVTRHGSAQLRAGLMGVVIVSAILSVFVGSLWLDILASSALALFLLLAWRQFSVGTWVPLILSIGAMAIALWQAVPGDVLVSAMERMIFLASLIAVLNTLRSAALLAPEVARAGAFLTSQPASRRYVSLSLGGHLFGVLINFGGLALLLDLAKRSMDSAASQALPEEIREVKLRRMSLATMRGFGLISLWSPLGFATNAVLITLPGLVYTDFAPIGFAMSFVFIGVGWLFDRVEGRRYRAMALPRPAPPQGAWLGAATLVLHVLIVGGSVFLVHGLTRLTFQEALILVVPSYAVLWSAVSGFRRGAGAAGGVREAFADYRARLPWMGAEVGVFASAGFLPVTLLALVPVEAVQGHVAALGLGAVPLAVGIAIGILAFAMLGINPIVSTSVLGSVAFQLEVPGLTPQVIALAAMGGWTSVIGLSPFITTIILASSILKRSVWRVGPGWNGPYCLSVLAIWLTFLVMLMWTGRV</sequence>
<name>A0A1I5ZNY4_9RHOB</name>
<dbReference type="RefSeq" id="WP_093013857.1">
    <property type="nucleotide sequence ID" value="NZ_FOXV01000011.1"/>
</dbReference>
<organism evidence="2 3">
    <name type="scientific">Roseivivax halotolerans</name>
    <dbReference type="NCBI Taxonomy" id="93684"/>
    <lineage>
        <taxon>Bacteria</taxon>
        <taxon>Pseudomonadati</taxon>
        <taxon>Pseudomonadota</taxon>
        <taxon>Alphaproteobacteria</taxon>
        <taxon>Rhodobacterales</taxon>
        <taxon>Roseobacteraceae</taxon>
        <taxon>Roseivivax</taxon>
    </lineage>
</organism>
<feature type="transmembrane region" description="Helical" evidence="1">
    <location>
        <begin position="260"/>
        <end position="281"/>
    </location>
</feature>
<feature type="transmembrane region" description="Helical" evidence="1">
    <location>
        <begin position="457"/>
        <end position="477"/>
    </location>
</feature>
<protein>
    <recommendedName>
        <fullName evidence="4">H+/citrate symporter</fullName>
    </recommendedName>
</protein>
<keyword evidence="1" id="KW-0812">Transmembrane</keyword>
<evidence type="ECO:0000313" key="3">
    <source>
        <dbReference type="Proteomes" id="UP000243106"/>
    </source>
</evidence>
<dbReference type="Proteomes" id="UP000243106">
    <property type="component" value="Unassembled WGS sequence"/>
</dbReference>
<dbReference type="AlphaFoldDB" id="A0A1I5ZNY4"/>
<proteinExistence type="predicted"/>
<feature type="transmembrane region" description="Helical" evidence="1">
    <location>
        <begin position="96"/>
        <end position="115"/>
    </location>
</feature>
<feature type="transmembrane region" description="Helical" evidence="1">
    <location>
        <begin position="66"/>
        <end position="84"/>
    </location>
</feature>
<gene>
    <name evidence="2" type="ORF">SAMN05421853_11154</name>
</gene>
<feature type="transmembrane region" description="Helical" evidence="1">
    <location>
        <begin position="193"/>
        <end position="215"/>
    </location>
</feature>